<sequence length="528" mass="59559">MLPLVYVYNVFFGPRLFGRFSEPTIYVANSLEAAGDNVLMFVAGARHFCTMISPILLAEGYRRGWYHPDVLLKIGQMVVLLYMGALLMRGVGRLMTPEYRQFCRLLTECNQQPTTSNLKQLKDYDYKMWAAPVDYQYVPTESKRQLVAPATDYTKSSNPFFRVILDGLSYCAVHTFGRRMLYPGSVSLLKTLLSSTLIENRRKLVRDKGGQRLIMRAADGNLIDTMFVDRRNNVIHPNGSILVVTFEGNAGFYETGTMVTPLEAGYSVLGWNHPGFAESTGQPYPVQEMAAVDVVMQYATKRLGFAESDIVLFAWSIGGYTATYAAMNFPQVRAFVLDATFDDLMPLAKAKMPVSWASLVHMAIREYLDLPIAAQLIRYQGPVLLFRRMRDEILILKETGTPEEQLRSNPATPLVIKLLEARYPTLMDNNTRETVEAWLYASVEDRLDIADTIDDGWCQLVLRRAAADQSPPLFPLTAGLSALSDAKRALLVTYLTRFYLNDFDSGHNTPLPAVLFRVPTHPWEGDER</sequence>
<feature type="domain" description="AB hydrolase-1" evidence="1">
    <location>
        <begin position="248"/>
        <end position="353"/>
    </location>
</feature>
<protein>
    <submittedName>
        <fullName evidence="4">AB hydrolase-1 domain-containing protein</fullName>
    </submittedName>
</protein>
<dbReference type="GO" id="GO:0052651">
    <property type="term" value="P:monoacylglycerol catabolic process"/>
    <property type="evidence" value="ECO:0007669"/>
    <property type="project" value="TreeGrafter"/>
</dbReference>
<evidence type="ECO:0000259" key="1">
    <source>
        <dbReference type="Pfam" id="PF00561"/>
    </source>
</evidence>
<evidence type="ECO:0000259" key="2">
    <source>
        <dbReference type="Pfam" id="PF22990"/>
    </source>
</evidence>
<dbReference type="PANTHER" id="PTHR12277">
    <property type="entry name" value="ALPHA/BETA HYDROLASE DOMAIN-CONTAINING PROTEIN"/>
    <property type="match status" value="1"/>
</dbReference>
<dbReference type="Pfam" id="PF00561">
    <property type="entry name" value="Abhydrolase_1"/>
    <property type="match status" value="1"/>
</dbReference>
<keyword evidence="3" id="KW-1185">Reference proteome</keyword>
<dbReference type="Pfam" id="PF22990">
    <property type="entry name" value="ABHD16_N"/>
    <property type="match status" value="1"/>
</dbReference>
<evidence type="ECO:0000313" key="4">
    <source>
        <dbReference type="WBParaSite" id="PSAMB.scaffold905size38858.g9590.t1"/>
    </source>
</evidence>
<dbReference type="AlphaFoldDB" id="A0A914XMQ2"/>
<dbReference type="GO" id="GO:0012505">
    <property type="term" value="C:endomembrane system"/>
    <property type="evidence" value="ECO:0007669"/>
    <property type="project" value="TreeGrafter"/>
</dbReference>
<dbReference type="GO" id="GO:0047372">
    <property type="term" value="F:monoacylglycerol lipase activity"/>
    <property type="evidence" value="ECO:0007669"/>
    <property type="project" value="TreeGrafter"/>
</dbReference>
<dbReference type="SUPFAM" id="SSF53474">
    <property type="entry name" value="alpha/beta-Hydrolases"/>
    <property type="match status" value="1"/>
</dbReference>
<reference evidence="4" key="1">
    <citation type="submission" date="2022-11" db="UniProtKB">
        <authorList>
            <consortium name="WormBaseParasite"/>
        </authorList>
    </citation>
    <scope>IDENTIFICATION</scope>
</reference>
<accession>A0A914XMQ2</accession>
<dbReference type="Gene3D" id="3.40.50.1820">
    <property type="entry name" value="alpha/beta hydrolase"/>
    <property type="match status" value="1"/>
</dbReference>
<dbReference type="WBParaSite" id="PSAMB.scaffold905size38858.g9590.t1">
    <property type="protein sequence ID" value="PSAMB.scaffold905size38858.g9590.t1"/>
    <property type="gene ID" value="PSAMB.scaffold905size38858.g9590"/>
</dbReference>
<dbReference type="InterPro" id="IPR000073">
    <property type="entry name" value="AB_hydrolase_1"/>
</dbReference>
<name>A0A914XMQ2_9BILA</name>
<dbReference type="PANTHER" id="PTHR12277:SF72">
    <property type="entry name" value="BAT5L PROTEIN"/>
    <property type="match status" value="1"/>
</dbReference>
<proteinExistence type="predicted"/>
<organism evidence="3 4">
    <name type="scientific">Plectus sambesii</name>
    <dbReference type="NCBI Taxonomy" id="2011161"/>
    <lineage>
        <taxon>Eukaryota</taxon>
        <taxon>Metazoa</taxon>
        <taxon>Ecdysozoa</taxon>
        <taxon>Nematoda</taxon>
        <taxon>Chromadorea</taxon>
        <taxon>Plectida</taxon>
        <taxon>Plectina</taxon>
        <taxon>Plectoidea</taxon>
        <taxon>Plectidae</taxon>
        <taxon>Plectus</taxon>
    </lineage>
</organism>
<dbReference type="InterPro" id="IPR029058">
    <property type="entry name" value="AB_hydrolase_fold"/>
</dbReference>
<evidence type="ECO:0000313" key="3">
    <source>
        <dbReference type="Proteomes" id="UP000887566"/>
    </source>
</evidence>
<dbReference type="Proteomes" id="UP000887566">
    <property type="component" value="Unplaced"/>
</dbReference>
<dbReference type="GO" id="GO:0004620">
    <property type="term" value="F:phospholipase activity"/>
    <property type="evidence" value="ECO:0007669"/>
    <property type="project" value="TreeGrafter"/>
</dbReference>
<feature type="domain" description="Phosphatidylserine Lipase ABHD16 N-terminal" evidence="2">
    <location>
        <begin position="7"/>
        <end position="126"/>
    </location>
</feature>
<dbReference type="GO" id="GO:0006660">
    <property type="term" value="P:phosphatidylserine catabolic process"/>
    <property type="evidence" value="ECO:0007669"/>
    <property type="project" value="TreeGrafter"/>
</dbReference>
<dbReference type="InterPro" id="IPR054518">
    <property type="entry name" value="ABHD16_N"/>
</dbReference>